<gene>
    <name evidence="1" type="ORF">G3435_22010</name>
    <name evidence="2" type="ORF">G3436_05785</name>
</gene>
<dbReference type="Proteomes" id="UP000482634">
    <property type="component" value="Unassembled WGS sequence"/>
</dbReference>
<evidence type="ECO:0000313" key="3">
    <source>
        <dbReference type="Proteomes" id="UP000480410"/>
    </source>
</evidence>
<accession>A0A6B3NVA5</accession>
<dbReference type="AlphaFoldDB" id="A0A6B3NVA5"/>
<sequence>MAQGIDWPVHIDAYLSNAAKLGECYVALVYSDGSGVSENGMTVATPVVRCVDVKMGFKLMRSAGGDHYVITSEQDT</sequence>
<evidence type="ECO:0000313" key="2">
    <source>
        <dbReference type="EMBL" id="NER63497.1"/>
    </source>
</evidence>
<dbReference type="EMBL" id="JAAHBV010000577">
    <property type="protein sequence ID" value="NER61909.1"/>
    <property type="molecule type" value="Genomic_DNA"/>
</dbReference>
<evidence type="ECO:0000313" key="1">
    <source>
        <dbReference type="EMBL" id="NER61909.1"/>
    </source>
</evidence>
<protein>
    <submittedName>
        <fullName evidence="2">Uncharacterized protein</fullName>
    </submittedName>
</protein>
<dbReference type="Proteomes" id="UP000480410">
    <property type="component" value="Unassembled WGS sequence"/>
</dbReference>
<accession>A0A6M0D1V8</accession>
<proteinExistence type="predicted"/>
<comment type="caution">
    <text evidence="2">The sequence shown here is derived from an EMBL/GenBank/DDBJ whole genome shotgun (WGS) entry which is preliminary data.</text>
</comment>
<organism evidence="2 4">
    <name type="scientific">Pseudomonas brassicae</name>
    <dbReference type="NCBI Taxonomy" id="2708063"/>
    <lineage>
        <taxon>Bacteria</taxon>
        <taxon>Pseudomonadati</taxon>
        <taxon>Pseudomonadota</taxon>
        <taxon>Gammaproteobacteria</taxon>
        <taxon>Pseudomonadales</taxon>
        <taxon>Pseudomonadaceae</taxon>
        <taxon>Pseudomonas</taxon>
    </lineage>
</organism>
<evidence type="ECO:0000313" key="4">
    <source>
        <dbReference type="Proteomes" id="UP000482634"/>
    </source>
</evidence>
<dbReference type="EMBL" id="JAAHBU010000063">
    <property type="protein sequence ID" value="NER63497.1"/>
    <property type="molecule type" value="Genomic_DNA"/>
</dbReference>
<name>A0A6B3NVA5_9PSED</name>
<keyword evidence="4" id="KW-1185">Reference proteome</keyword>
<reference evidence="3 4" key="1">
    <citation type="submission" date="2020-02" db="EMBL/GenBank/DDBJ databases">
        <title>Broccoli isolated Pseudomonas sp.</title>
        <authorList>
            <person name="Fujikawa T."/>
            <person name="Sawada H."/>
        </authorList>
    </citation>
    <scope>NUCLEOTIDE SEQUENCE [LARGE SCALE GENOMIC DNA]</scope>
    <source>
        <strain evidence="2 4">MAFF212427</strain>
        <strain evidence="1 3">MAFF212428</strain>
    </source>
</reference>